<dbReference type="Proteomes" id="UP000323521">
    <property type="component" value="Chromosome"/>
</dbReference>
<dbReference type="GO" id="GO:0003861">
    <property type="term" value="F:3-isopropylmalate dehydratase activity"/>
    <property type="evidence" value="ECO:0007669"/>
    <property type="project" value="UniProtKB-UniRule"/>
</dbReference>
<name>A0A3G1KUZ8_FORW1</name>
<evidence type="ECO:0000313" key="6">
    <source>
        <dbReference type="Proteomes" id="UP000323521"/>
    </source>
</evidence>
<dbReference type="InterPro" id="IPR033940">
    <property type="entry name" value="IPMI_Swivel"/>
</dbReference>
<sequence length="183" mass="19427">MGLSLIQGNICKGVIGVSKIIEGKVWKLGDSIDTDVILPGAYLSLTKPEELAVHALEGLEEGFAQRFGAGDILVGGRNFGCGSSREQAPVALKYAGISVVVAESFARIFYRNALNIGLPLLECQGIAGFAQEGDTLAVDIAQGEIRNEAKGILLIAKPIPEFLMEIIKDGGLVSNLKKQFQGR</sequence>
<dbReference type="PANTHER" id="PTHR43345:SF2">
    <property type="entry name" value="3-ISOPROPYLMALATE DEHYDRATASE SMALL SUBUNIT 1"/>
    <property type="match status" value="1"/>
</dbReference>
<dbReference type="Gene3D" id="3.20.19.10">
    <property type="entry name" value="Aconitase, domain 4"/>
    <property type="match status" value="1"/>
</dbReference>
<proteinExistence type="inferred from homology"/>
<comment type="subunit">
    <text evidence="3">Heterodimer of LeuC and LeuD.</text>
</comment>
<dbReference type="InterPro" id="IPR015928">
    <property type="entry name" value="Aconitase/3IPM_dehydase_swvl"/>
</dbReference>
<dbReference type="EMBL" id="CP017634">
    <property type="protein sequence ID" value="ATW26308.1"/>
    <property type="molecule type" value="Genomic_DNA"/>
</dbReference>
<evidence type="ECO:0000256" key="3">
    <source>
        <dbReference type="HAMAP-Rule" id="MF_01032"/>
    </source>
</evidence>
<comment type="function">
    <text evidence="3">Catalyzes the isomerization between 2-isopropylmalate and 3-isopropylmalate, via the formation of 2-isopropylmaleate.</text>
</comment>
<dbReference type="GO" id="GO:0009098">
    <property type="term" value="P:L-leucine biosynthetic process"/>
    <property type="evidence" value="ECO:0007669"/>
    <property type="project" value="UniProtKB-UniRule"/>
</dbReference>
<dbReference type="KEGG" id="fwa:DCMF_17450"/>
<dbReference type="CDD" id="cd01577">
    <property type="entry name" value="IPMI_Swivel"/>
    <property type="match status" value="1"/>
</dbReference>
<keyword evidence="3" id="KW-0028">Amino-acid biosynthesis</keyword>
<dbReference type="InterPro" id="IPR011827">
    <property type="entry name" value="LeuD_type2/HacB/DmdB"/>
</dbReference>
<keyword evidence="2 3" id="KW-0456">Lyase</keyword>
<evidence type="ECO:0000256" key="2">
    <source>
        <dbReference type="ARBA" id="ARBA00023239"/>
    </source>
</evidence>
<keyword evidence="6" id="KW-1185">Reference proteome</keyword>
<dbReference type="SUPFAM" id="SSF52016">
    <property type="entry name" value="LeuD/IlvD-like"/>
    <property type="match status" value="1"/>
</dbReference>
<comment type="similarity">
    <text evidence="1 3">Belongs to the LeuD family. LeuD type 2 subfamily.</text>
</comment>
<accession>A0A3G1KUZ8</accession>
<gene>
    <name evidence="3" type="primary">leuD</name>
    <name evidence="5" type="ORF">DCMF_17450</name>
</gene>
<dbReference type="NCBIfam" id="TIGR02087">
    <property type="entry name" value="LEUD_arch"/>
    <property type="match status" value="1"/>
</dbReference>
<dbReference type="InterPro" id="IPR000573">
    <property type="entry name" value="AconitaseA/IPMdHydase_ssu_swvl"/>
</dbReference>
<organism evidence="5 6">
    <name type="scientific">Formimonas warabiya</name>
    <dbReference type="NCBI Taxonomy" id="1761012"/>
    <lineage>
        <taxon>Bacteria</taxon>
        <taxon>Bacillati</taxon>
        <taxon>Bacillota</taxon>
        <taxon>Clostridia</taxon>
        <taxon>Eubacteriales</taxon>
        <taxon>Peptococcaceae</taxon>
        <taxon>Candidatus Formimonas</taxon>
    </lineage>
</organism>
<dbReference type="UniPathway" id="UPA00048">
    <property type="reaction ID" value="UER00071"/>
</dbReference>
<protein>
    <recommendedName>
        <fullName evidence="3">3-isopropylmalate dehydratase small subunit</fullName>
        <ecNumber evidence="3">4.2.1.33</ecNumber>
    </recommendedName>
    <alternativeName>
        <fullName evidence="3">Alpha-IPM isomerase</fullName>
        <shortName evidence="3">IPMI</shortName>
    </alternativeName>
    <alternativeName>
        <fullName evidence="3">Isopropylmalate isomerase</fullName>
    </alternativeName>
</protein>
<comment type="pathway">
    <text evidence="3">Amino-acid biosynthesis; L-leucine biosynthesis; L-leucine from 3-methyl-2-oxobutanoate: step 2/4.</text>
</comment>
<dbReference type="AlphaFoldDB" id="A0A3G1KUZ8"/>
<dbReference type="Pfam" id="PF00694">
    <property type="entry name" value="Aconitase_C"/>
    <property type="match status" value="1"/>
</dbReference>
<dbReference type="EC" id="4.2.1.33" evidence="3"/>
<evidence type="ECO:0000256" key="1">
    <source>
        <dbReference type="ARBA" id="ARBA00009869"/>
    </source>
</evidence>
<comment type="catalytic activity">
    <reaction evidence="3">
        <text>(2R,3S)-3-isopropylmalate = (2S)-2-isopropylmalate</text>
        <dbReference type="Rhea" id="RHEA:32287"/>
        <dbReference type="ChEBI" id="CHEBI:1178"/>
        <dbReference type="ChEBI" id="CHEBI:35121"/>
        <dbReference type="EC" id="4.2.1.33"/>
    </reaction>
</comment>
<dbReference type="HAMAP" id="MF_01032">
    <property type="entry name" value="LeuD_type2"/>
    <property type="match status" value="1"/>
</dbReference>
<keyword evidence="3" id="KW-0432">Leucine biosynthesis</keyword>
<evidence type="ECO:0000259" key="4">
    <source>
        <dbReference type="Pfam" id="PF00694"/>
    </source>
</evidence>
<reference evidence="5 6" key="1">
    <citation type="submission" date="2016-10" db="EMBL/GenBank/DDBJ databases">
        <title>Complete Genome Sequence of Peptococcaceae strain DCMF.</title>
        <authorList>
            <person name="Edwards R.J."/>
            <person name="Holland S.I."/>
            <person name="Deshpande N.P."/>
            <person name="Wong Y.K."/>
            <person name="Ertan H."/>
            <person name="Manefield M."/>
            <person name="Russell T.L."/>
            <person name="Lee M.J."/>
        </authorList>
    </citation>
    <scope>NUCLEOTIDE SEQUENCE [LARGE SCALE GENOMIC DNA]</scope>
    <source>
        <strain evidence="5 6">DCMF</strain>
    </source>
</reference>
<feature type="domain" description="Aconitase A/isopropylmalate dehydratase small subunit swivel" evidence="4">
    <location>
        <begin position="72"/>
        <end position="118"/>
    </location>
</feature>
<keyword evidence="3" id="KW-0100">Branched-chain amino acid biosynthesis</keyword>
<dbReference type="PANTHER" id="PTHR43345">
    <property type="entry name" value="3-ISOPROPYLMALATE DEHYDRATASE SMALL SUBUNIT 2-RELATED-RELATED"/>
    <property type="match status" value="1"/>
</dbReference>
<dbReference type="InterPro" id="IPR050075">
    <property type="entry name" value="LeuD"/>
</dbReference>
<evidence type="ECO:0000313" key="5">
    <source>
        <dbReference type="EMBL" id="ATW26308.1"/>
    </source>
</evidence>